<accession>A0A9D1W3X7</accession>
<dbReference type="Proteomes" id="UP000886780">
    <property type="component" value="Unassembled WGS sequence"/>
</dbReference>
<keyword evidence="2" id="KW-0560">Oxidoreductase</keyword>
<dbReference type="InterPro" id="IPR036291">
    <property type="entry name" value="NAD(P)-bd_dom_sf"/>
</dbReference>
<dbReference type="Pfam" id="PF00106">
    <property type="entry name" value="adh_short"/>
    <property type="match status" value="1"/>
</dbReference>
<organism evidence="3 4">
    <name type="scientific">Candidatus Lachnoclostridium stercoripullorum</name>
    <dbReference type="NCBI Taxonomy" id="2838635"/>
    <lineage>
        <taxon>Bacteria</taxon>
        <taxon>Bacillati</taxon>
        <taxon>Bacillota</taxon>
        <taxon>Clostridia</taxon>
        <taxon>Lachnospirales</taxon>
        <taxon>Lachnospiraceae</taxon>
    </lineage>
</organism>
<dbReference type="InterPro" id="IPR002347">
    <property type="entry name" value="SDR_fam"/>
</dbReference>
<proteinExistence type="inferred from homology"/>
<dbReference type="GO" id="GO:0016491">
    <property type="term" value="F:oxidoreductase activity"/>
    <property type="evidence" value="ECO:0007669"/>
    <property type="project" value="UniProtKB-KW"/>
</dbReference>
<reference evidence="3" key="1">
    <citation type="journal article" date="2021" name="PeerJ">
        <title>Extensive microbial diversity within the chicken gut microbiome revealed by metagenomics and culture.</title>
        <authorList>
            <person name="Gilroy R."/>
            <person name="Ravi A."/>
            <person name="Getino M."/>
            <person name="Pursley I."/>
            <person name="Horton D.L."/>
            <person name="Alikhan N.F."/>
            <person name="Baker D."/>
            <person name="Gharbi K."/>
            <person name="Hall N."/>
            <person name="Watson M."/>
            <person name="Adriaenssens E.M."/>
            <person name="Foster-Nyarko E."/>
            <person name="Jarju S."/>
            <person name="Secka A."/>
            <person name="Antonio M."/>
            <person name="Oren A."/>
            <person name="Chaudhuri R.R."/>
            <person name="La Ragione R."/>
            <person name="Hildebrand F."/>
            <person name="Pallen M.J."/>
        </authorList>
    </citation>
    <scope>NUCLEOTIDE SEQUENCE</scope>
    <source>
        <strain evidence="3">ChiGjej4B4-12881</strain>
    </source>
</reference>
<evidence type="ECO:0000256" key="2">
    <source>
        <dbReference type="ARBA" id="ARBA00023002"/>
    </source>
</evidence>
<comment type="caution">
    <text evidence="3">The sequence shown here is derived from an EMBL/GenBank/DDBJ whole genome shotgun (WGS) entry which is preliminary data.</text>
</comment>
<reference evidence="3" key="2">
    <citation type="submission" date="2021-04" db="EMBL/GenBank/DDBJ databases">
        <authorList>
            <person name="Gilroy R."/>
        </authorList>
    </citation>
    <scope>NUCLEOTIDE SEQUENCE</scope>
    <source>
        <strain evidence="3">ChiGjej4B4-12881</strain>
    </source>
</reference>
<sequence length="252" mass="27732">MKIAIVTGASSGMGREMAKQIGDRFGGIREIWVIARRGERLRELESQIPVPLRILPLDLTEREDLERLEQELRREQPKVYILANVAGFGKIAPAEQVPLEDEAGMIDVNCRALCAVTHLVLPYMAEGGRILQFASAAAFLPQPGFAVYAATKSFVLSYSRALNGELKPRGICVTAVCPGPVDTEFFQVAETGGAMPAYKRYFMARPEKVAAQAMRDSMMGKAVSVYGLSMKGFFLLTKVLPHSLLLKILEQL</sequence>
<dbReference type="Gene3D" id="3.40.50.720">
    <property type="entry name" value="NAD(P)-binding Rossmann-like Domain"/>
    <property type="match status" value="1"/>
</dbReference>
<dbReference type="SUPFAM" id="SSF51735">
    <property type="entry name" value="NAD(P)-binding Rossmann-fold domains"/>
    <property type="match status" value="1"/>
</dbReference>
<evidence type="ECO:0000313" key="4">
    <source>
        <dbReference type="Proteomes" id="UP000886780"/>
    </source>
</evidence>
<dbReference type="PANTHER" id="PTHR43086">
    <property type="entry name" value="VERY-LONG-CHAIN 3-OXOOACYL-COA REDUCTASE"/>
    <property type="match status" value="1"/>
</dbReference>
<dbReference type="PRINTS" id="PR00081">
    <property type="entry name" value="GDHRDH"/>
</dbReference>
<evidence type="ECO:0000313" key="3">
    <source>
        <dbReference type="EMBL" id="HIX52036.1"/>
    </source>
</evidence>
<protein>
    <submittedName>
        <fullName evidence="3">SDR family NAD(P)-dependent oxidoreductase</fullName>
    </submittedName>
</protein>
<dbReference type="AlphaFoldDB" id="A0A9D1W3X7"/>
<comment type="similarity">
    <text evidence="1">Belongs to the short-chain dehydrogenases/reductases (SDR) family.</text>
</comment>
<dbReference type="EMBL" id="DXEU01000078">
    <property type="protein sequence ID" value="HIX52036.1"/>
    <property type="molecule type" value="Genomic_DNA"/>
</dbReference>
<gene>
    <name evidence="3" type="ORF">IAA28_04445</name>
</gene>
<evidence type="ECO:0000256" key="1">
    <source>
        <dbReference type="ARBA" id="ARBA00006484"/>
    </source>
</evidence>
<dbReference type="PANTHER" id="PTHR43086:SF3">
    <property type="entry name" value="NADP-DEPENDENT 3-HYDROXY ACID DEHYDROGENASE YDFG"/>
    <property type="match status" value="1"/>
</dbReference>
<name>A0A9D1W3X7_9FIRM</name>